<dbReference type="Proteomes" id="UP000678499">
    <property type="component" value="Unassembled WGS sequence"/>
</dbReference>
<evidence type="ECO:0000313" key="1">
    <source>
        <dbReference type="EMBL" id="CAD7277697.1"/>
    </source>
</evidence>
<protein>
    <submittedName>
        <fullName evidence="1">Uncharacterized protein</fullName>
    </submittedName>
</protein>
<name>A0A7R9BNE0_9CRUS</name>
<dbReference type="EMBL" id="OA883017">
    <property type="protein sequence ID" value="CAD7277697.1"/>
    <property type="molecule type" value="Genomic_DNA"/>
</dbReference>
<organism evidence="1">
    <name type="scientific">Notodromas monacha</name>
    <dbReference type="NCBI Taxonomy" id="399045"/>
    <lineage>
        <taxon>Eukaryota</taxon>
        <taxon>Metazoa</taxon>
        <taxon>Ecdysozoa</taxon>
        <taxon>Arthropoda</taxon>
        <taxon>Crustacea</taxon>
        <taxon>Oligostraca</taxon>
        <taxon>Ostracoda</taxon>
        <taxon>Podocopa</taxon>
        <taxon>Podocopida</taxon>
        <taxon>Cypridocopina</taxon>
        <taxon>Cypridoidea</taxon>
        <taxon>Cyprididae</taxon>
        <taxon>Notodromas</taxon>
    </lineage>
</organism>
<accession>A0A7R9BNE0</accession>
<proteinExistence type="predicted"/>
<evidence type="ECO:0000313" key="2">
    <source>
        <dbReference type="Proteomes" id="UP000678499"/>
    </source>
</evidence>
<dbReference type="AlphaFoldDB" id="A0A7R9BNE0"/>
<keyword evidence="2" id="KW-1185">Reference proteome</keyword>
<dbReference type="EMBL" id="CAJPEX010000980">
    <property type="protein sequence ID" value="CAG0917849.1"/>
    <property type="molecule type" value="Genomic_DNA"/>
</dbReference>
<sequence length="71" mass="7869">MFDIPDDDVTALNQISVASQTGVSELNVFPSWKAFKNDLPPGHPPMTWVAELNHVAEEKAAFRTVSDLKMI</sequence>
<gene>
    <name evidence="1" type="ORF">NMOB1V02_LOCUS5425</name>
</gene>
<reference evidence="1" key="1">
    <citation type="submission" date="2020-11" db="EMBL/GenBank/DDBJ databases">
        <authorList>
            <person name="Tran Van P."/>
        </authorList>
    </citation>
    <scope>NUCLEOTIDE SEQUENCE</scope>
</reference>